<dbReference type="OrthoDB" id="9814204at2"/>
<reference evidence="3" key="1">
    <citation type="submission" date="2018-07" db="EMBL/GenBank/DDBJ databases">
        <title>Genome sequence of Erythrobacter strain YH-07, an antagonistic bacterium isolated from Yellow Sea.</title>
        <authorList>
            <person name="Tang T."/>
            <person name="Liu Q."/>
            <person name="Sun X."/>
        </authorList>
    </citation>
    <scope>NUCLEOTIDE SEQUENCE [LARGE SCALE GENOMIC DNA]</scope>
    <source>
        <strain evidence="3">YH-07</strain>
    </source>
</reference>
<dbReference type="PANTHER" id="PTHR43283:SF7">
    <property type="entry name" value="BETA-LACTAMASE-RELATED DOMAIN-CONTAINING PROTEIN"/>
    <property type="match status" value="1"/>
</dbReference>
<keyword evidence="2" id="KW-0378">Hydrolase</keyword>
<sequence length="379" mass="41305">MSSMVCATVSASEAAASVGVRGAFTRPLYVSRMRMALLCCVSALMGLGNPAFAQPLPQYTIPELAAAIGEGQLGRIAVLAAEQRGERVYLERFDGETADSPVDIRSAGKSITALAVGAAIADGALADTNVPVWSYLGSPRGEPWDSITVGDLLGMSSAIDCNDWERNSPGQEERMYRKREWHEFALALPAREYVRDGRGEGPFSYCTAGVFLLGQVVEKATGERFDAYVQRRLFDPLGIDGVVWRRSRSGEIQSGGQLAIDAKALLKIGRMVLDGGRWQGEEILPESWIESMLVPRHRLGEHVYYGNLWWAVPIRSPRGYESAWMMKGNGGNIVALVPAYDAVLVVQARNYNHKDADRHAFTALAAMLTNLDEPAPIAE</sequence>
<feature type="domain" description="Beta-lactamase-related" evidence="1">
    <location>
        <begin position="78"/>
        <end position="360"/>
    </location>
</feature>
<dbReference type="InterPro" id="IPR001466">
    <property type="entry name" value="Beta-lactam-related"/>
</dbReference>
<evidence type="ECO:0000313" key="3">
    <source>
        <dbReference type="Proteomes" id="UP000254508"/>
    </source>
</evidence>
<evidence type="ECO:0000259" key="1">
    <source>
        <dbReference type="Pfam" id="PF00144"/>
    </source>
</evidence>
<gene>
    <name evidence="2" type="ORF">DVR09_01210</name>
</gene>
<dbReference type="Pfam" id="PF00144">
    <property type="entry name" value="Beta-lactamase"/>
    <property type="match status" value="1"/>
</dbReference>
<accession>A0A345YB24</accession>
<dbReference type="SUPFAM" id="SSF56601">
    <property type="entry name" value="beta-lactamase/transpeptidase-like"/>
    <property type="match status" value="1"/>
</dbReference>
<proteinExistence type="predicted"/>
<keyword evidence="3" id="KW-1185">Reference proteome</keyword>
<dbReference type="KEGG" id="err:DVR09_01210"/>
<dbReference type="InterPro" id="IPR012338">
    <property type="entry name" value="Beta-lactam/transpept-like"/>
</dbReference>
<dbReference type="Gene3D" id="3.40.710.10">
    <property type="entry name" value="DD-peptidase/beta-lactamase superfamily"/>
    <property type="match status" value="1"/>
</dbReference>
<dbReference type="AlphaFoldDB" id="A0A345YB24"/>
<dbReference type="EMBL" id="CP031357">
    <property type="protein sequence ID" value="AXK41126.1"/>
    <property type="molecule type" value="Genomic_DNA"/>
</dbReference>
<protein>
    <submittedName>
        <fullName evidence="2">Class C beta-lactamase-related serine hydrolase</fullName>
    </submittedName>
</protein>
<dbReference type="PANTHER" id="PTHR43283">
    <property type="entry name" value="BETA-LACTAMASE-RELATED"/>
    <property type="match status" value="1"/>
</dbReference>
<name>A0A345YB24_9SPHN</name>
<dbReference type="Proteomes" id="UP000254508">
    <property type="component" value="Chromosome"/>
</dbReference>
<evidence type="ECO:0000313" key="2">
    <source>
        <dbReference type="EMBL" id="AXK41126.1"/>
    </source>
</evidence>
<organism evidence="2 3">
    <name type="scientific">Erythrobacter aureus</name>
    <dbReference type="NCBI Taxonomy" id="2182384"/>
    <lineage>
        <taxon>Bacteria</taxon>
        <taxon>Pseudomonadati</taxon>
        <taxon>Pseudomonadota</taxon>
        <taxon>Alphaproteobacteria</taxon>
        <taxon>Sphingomonadales</taxon>
        <taxon>Erythrobacteraceae</taxon>
        <taxon>Erythrobacter/Porphyrobacter group</taxon>
        <taxon>Erythrobacter</taxon>
    </lineage>
</organism>
<dbReference type="GO" id="GO:0016787">
    <property type="term" value="F:hydrolase activity"/>
    <property type="evidence" value="ECO:0007669"/>
    <property type="project" value="UniProtKB-KW"/>
</dbReference>
<dbReference type="InterPro" id="IPR050789">
    <property type="entry name" value="Diverse_Enzym_Activities"/>
</dbReference>